<comment type="caution">
    <text evidence="1">The sequence shown here is derived from an EMBL/GenBank/DDBJ whole genome shotgun (WGS) entry which is preliminary data.</text>
</comment>
<organism evidence="1 2">
    <name type="scientific">Microcoleus anatoxicus PTRS2</name>
    <dbReference type="NCBI Taxonomy" id="2705321"/>
    <lineage>
        <taxon>Bacteria</taxon>
        <taxon>Bacillati</taxon>
        <taxon>Cyanobacteriota</taxon>
        <taxon>Cyanophyceae</taxon>
        <taxon>Oscillatoriophycideae</taxon>
        <taxon>Oscillatoriales</taxon>
        <taxon>Microcoleaceae</taxon>
        <taxon>Microcoleus</taxon>
        <taxon>Microcoleus anatoxicus</taxon>
    </lineage>
</organism>
<keyword evidence="2" id="KW-1185">Reference proteome</keyword>
<accession>A0ABU8YKD6</accession>
<sequence length="95" mass="10553">MKNEIRFNSVEEILKLIDEIPLKDREHLLSSAIKSLPVDSRSRVLGMSDSGLTVVTGSFVNLNSEIAINIQNSNSTFDPQAVINALIEWKRSAKV</sequence>
<dbReference type="RefSeq" id="WP_340541357.1">
    <property type="nucleotide sequence ID" value="NZ_JBBLXS010000075.1"/>
</dbReference>
<dbReference type="EMBL" id="JBBLXS010000075">
    <property type="protein sequence ID" value="MEK0184807.1"/>
    <property type="molecule type" value="Genomic_DNA"/>
</dbReference>
<dbReference type="Proteomes" id="UP001384579">
    <property type="component" value="Unassembled WGS sequence"/>
</dbReference>
<evidence type="ECO:0000313" key="1">
    <source>
        <dbReference type="EMBL" id="MEK0184807.1"/>
    </source>
</evidence>
<name>A0ABU8YKD6_9CYAN</name>
<gene>
    <name evidence="1" type="ORF">WMG39_08040</name>
</gene>
<proteinExistence type="predicted"/>
<evidence type="ECO:0000313" key="2">
    <source>
        <dbReference type="Proteomes" id="UP001384579"/>
    </source>
</evidence>
<reference evidence="1 2" key="1">
    <citation type="journal article" date="2020" name="Harmful Algae">
        <title>Molecular and morphological characterization of a novel dihydroanatoxin-a producing Microcoleus species (cyanobacteria) from the Russian River, California, USA.</title>
        <authorList>
            <person name="Conklin K.Y."/>
            <person name="Stancheva R."/>
            <person name="Otten T.G."/>
            <person name="Fadness R."/>
            <person name="Boyer G.L."/>
            <person name="Read B."/>
            <person name="Zhang X."/>
            <person name="Sheath R.G."/>
        </authorList>
    </citation>
    <scope>NUCLEOTIDE SEQUENCE [LARGE SCALE GENOMIC DNA]</scope>
    <source>
        <strain evidence="1 2">PTRS2</strain>
    </source>
</reference>
<protein>
    <submittedName>
        <fullName evidence="1">Uncharacterized protein</fullName>
    </submittedName>
</protein>